<dbReference type="CDD" id="cd01071">
    <property type="entry name" value="PBP2_PhnD_like"/>
    <property type="match status" value="1"/>
</dbReference>
<organism evidence="4 5">
    <name type="scientific">Frondihabitans sucicola</name>
    <dbReference type="NCBI Taxonomy" id="1268041"/>
    <lineage>
        <taxon>Bacteria</taxon>
        <taxon>Bacillati</taxon>
        <taxon>Actinomycetota</taxon>
        <taxon>Actinomycetes</taxon>
        <taxon>Micrococcales</taxon>
        <taxon>Microbacteriaceae</taxon>
        <taxon>Frondihabitans</taxon>
    </lineage>
</organism>
<sequence length="323" mass="32965">MRFLSNKRAIVAGAAALLAVATLAGCSASNGAAGATAEAGQGTYAKSSDTLVFGAVPDQAGSDSNWKPVEDYIAKKTGKKVEFYPTSDYTALIAAAVAGKVDIASFSGLTYVQAVNKGAKLGVASAVVSSPGLKDPGYYSEAIVPKGSPITKLADFAGKKICFVDPNSTSGFLFPLLALSKAGLSVKSSGTDASGNPKFSDFTASFAGAHDKSVQSIATKQCDAGFAEDTEADAAAKKGQVTVIDKQYVPGGPLVYSKALPSAEQTKLTSIMKSITVDDITAAGISTSDGFTSTFFGAIAEKDSYYKSIRDICTQVPAAECAS</sequence>
<dbReference type="PANTHER" id="PTHR35841:SF1">
    <property type="entry name" value="PHOSPHONATES-BINDING PERIPLASMIC PROTEIN"/>
    <property type="match status" value="1"/>
</dbReference>
<dbReference type="EMBL" id="AP027732">
    <property type="protein sequence ID" value="BDZ51432.1"/>
    <property type="molecule type" value="Genomic_DNA"/>
</dbReference>
<name>A0ABM8GT13_9MICO</name>
<dbReference type="PANTHER" id="PTHR35841">
    <property type="entry name" value="PHOSPHONATES-BINDING PERIPLASMIC PROTEIN"/>
    <property type="match status" value="1"/>
</dbReference>
<evidence type="ECO:0000313" key="4">
    <source>
        <dbReference type="EMBL" id="BDZ51432.1"/>
    </source>
</evidence>
<evidence type="ECO:0000256" key="2">
    <source>
        <dbReference type="ARBA" id="ARBA00022729"/>
    </source>
</evidence>
<reference evidence="5" key="1">
    <citation type="journal article" date="2019" name="Int. J. Syst. Evol. Microbiol.">
        <title>The Global Catalogue of Microorganisms (GCM) 10K type strain sequencing project: providing services to taxonomists for standard genome sequencing and annotation.</title>
        <authorList>
            <consortium name="The Broad Institute Genomics Platform"/>
            <consortium name="The Broad Institute Genome Sequencing Center for Infectious Disease"/>
            <person name="Wu L."/>
            <person name="Ma J."/>
        </authorList>
    </citation>
    <scope>NUCLEOTIDE SEQUENCE [LARGE SCALE GENOMIC DNA]</scope>
    <source>
        <strain evidence="5">NBRC 108728</strain>
    </source>
</reference>
<dbReference type="NCBIfam" id="TIGR01098">
    <property type="entry name" value="3A0109s03R"/>
    <property type="match status" value="1"/>
</dbReference>
<accession>A0ABM8GT13</accession>
<evidence type="ECO:0000256" key="1">
    <source>
        <dbReference type="ARBA" id="ARBA00007162"/>
    </source>
</evidence>
<protein>
    <submittedName>
        <fullName evidence="4">Phosphate-import protein PhnD</fullName>
    </submittedName>
</protein>
<feature type="signal peptide" evidence="3">
    <location>
        <begin position="1"/>
        <end position="32"/>
    </location>
</feature>
<evidence type="ECO:0000256" key="3">
    <source>
        <dbReference type="SAM" id="SignalP"/>
    </source>
</evidence>
<dbReference type="Proteomes" id="UP001321486">
    <property type="component" value="Chromosome"/>
</dbReference>
<dbReference type="SUPFAM" id="SSF53850">
    <property type="entry name" value="Periplasmic binding protein-like II"/>
    <property type="match status" value="1"/>
</dbReference>
<dbReference type="PROSITE" id="PS51257">
    <property type="entry name" value="PROKAR_LIPOPROTEIN"/>
    <property type="match status" value="1"/>
</dbReference>
<dbReference type="Pfam" id="PF12974">
    <property type="entry name" value="Phosphonate-bd"/>
    <property type="match status" value="1"/>
</dbReference>
<dbReference type="RefSeq" id="WP_286344200.1">
    <property type="nucleotide sequence ID" value="NZ_AP027732.1"/>
</dbReference>
<proteinExistence type="inferred from homology"/>
<keyword evidence="5" id="KW-1185">Reference proteome</keyword>
<feature type="chain" id="PRO_5046693267" evidence="3">
    <location>
        <begin position="33"/>
        <end position="323"/>
    </location>
</feature>
<gene>
    <name evidence="4" type="primary">phnD</name>
    <name evidence="4" type="ORF">GCM10025867_36730</name>
</gene>
<dbReference type="Gene3D" id="3.40.190.10">
    <property type="entry name" value="Periplasmic binding protein-like II"/>
    <property type="match status" value="2"/>
</dbReference>
<keyword evidence="2 3" id="KW-0732">Signal</keyword>
<dbReference type="InterPro" id="IPR005770">
    <property type="entry name" value="PhnD"/>
</dbReference>
<comment type="similarity">
    <text evidence="1">Belongs to the phosphate/phosphite/phosphonate binding protein family.</text>
</comment>
<evidence type="ECO:0000313" key="5">
    <source>
        <dbReference type="Proteomes" id="UP001321486"/>
    </source>
</evidence>